<dbReference type="Pfam" id="PF01565">
    <property type="entry name" value="FAD_binding_4"/>
    <property type="match status" value="1"/>
</dbReference>
<dbReference type="Pfam" id="PF00296">
    <property type="entry name" value="Bac_luciferase"/>
    <property type="match status" value="1"/>
</dbReference>
<dbReference type="InterPro" id="IPR016169">
    <property type="entry name" value="FAD-bd_PCMH_sub2"/>
</dbReference>
<dbReference type="InterPro" id="IPR036318">
    <property type="entry name" value="FAD-bd_PCMH-like_sf"/>
</dbReference>
<evidence type="ECO:0000256" key="5">
    <source>
        <dbReference type="ARBA" id="ARBA00023002"/>
    </source>
</evidence>
<dbReference type="RefSeq" id="WP_307558320.1">
    <property type="nucleotide sequence ID" value="NZ_JAUSQU010000001.1"/>
</dbReference>
<name>A0ABT9QD59_9ACTN</name>
<evidence type="ECO:0000256" key="2">
    <source>
        <dbReference type="ARBA" id="ARBA00005466"/>
    </source>
</evidence>
<evidence type="ECO:0000256" key="1">
    <source>
        <dbReference type="ARBA" id="ARBA00001974"/>
    </source>
</evidence>
<dbReference type="InterPro" id="IPR016167">
    <property type="entry name" value="FAD-bd_PCMH_sub1"/>
</dbReference>
<dbReference type="Gene3D" id="3.20.20.30">
    <property type="entry name" value="Luciferase-like domain"/>
    <property type="match status" value="1"/>
</dbReference>
<evidence type="ECO:0000313" key="7">
    <source>
        <dbReference type="EMBL" id="MDP9843879.1"/>
    </source>
</evidence>
<dbReference type="PROSITE" id="PS00862">
    <property type="entry name" value="OX2_COVAL_FAD"/>
    <property type="match status" value="1"/>
</dbReference>
<dbReference type="InterPro" id="IPR006093">
    <property type="entry name" value="Oxy_OxRdtase_FAD_BS"/>
</dbReference>
<dbReference type="EMBL" id="JAUSQU010000001">
    <property type="protein sequence ID" value="MDP9843879.1"/>
    <property type="molecule type" value="Genomic_DNA"/>
</dbReference>
<evidence type="ECO:0000259" key="6">
    <source>
        <dbReference type="PROSITE" id="PS51387"/>
    </source>
</evidence>
<dbReference type="PANTHER" id="PTHR42973:SF39">
    <property type="entry name" value="FAD-BINDING PCMH-TYPE DOMAIN-CONTAINING PROTEIN"/>
    <property type="match status" value="1"/>
</dbReference>
<dbReference type="PROSITE" id="PS51387">
    <property type="entry name" value="FAD_PCMH"/>
    <property type="match status" value="1"/>
</dbReference>
<comment type="similarity">
    <text evidence="2">Belongs to the oxygen-dependent FAD-linked oxidoreductase family.</text>
</comment>
<evidence type="ECO:0000256" key="3">
    <source>
        <dbReference type="ARBA" id="ARBA00022630"/>
    </source>
</evidence>
<dbReference type="Gene3D" id="3.30.465.10">
    <property type="match status" value="1"/>
</dbReference>
<dbReference type="Gene3D" id="3.30.43.10">
    <property type="entry name" value="Uridine Diphospho-n-acetylenolpyruvylglucosamine Reductase, domain 2"/>
    <property type="match status" value="1"/>
</dbReference>
<dbReference type="Proteomes" id="UP001225356">
    <property type="component" value="Unassembled WGS sequence"/>
</dbReference>
<gene>
    <name evidence="7" type="ORF">J2853_003090</name>
</gene>
<reference evidence="7 8" key="1">
    <citation type="submission" date="2023-07" db="EMBL/GenBank/DDBJ databases">
        <title>Sequencing the genomes of 1000 actinobacteria strains.</title>
        <authorList>
            <person name="Klenk H.-P."/>
        </authorList>
    </citation>
    <scope>NUCLEOTIDE SEQUENCE [LARGE SCALE GENOMIC DNA]</scope>
    <source>
        <strain evidence="7 8">DSM 46740</strain>
    </source>
</reference>
<keyword evidence="8" id="KW-1185">Reference proteome</keyword>
<dbReference type="CDD" id="cd01097">
    <property type="entry name" value="Tetrahydromethanopterin_reductase"/>
    <property type="match status" value="1"/>
</dbReference>
<dbReference type="SUPFAM" id="SSF56176">
    <property type="entry name" value="FAD-binding/transporter-associated domain-like"/>
    <property type="match status" value="1"/>
</dbReference>
<comment type="cofactor">
    <cofactor evidence="1">
        <name>FAD</name>
        <dbReference type="ChEBI" id="CHEBI:57692"/>
    </cofactor>
</comment>
<evidence type="ECO:0000313" key="8">
    <source>
        <dbReference type="Proteomes" id="UP001225356"/>
    </source>
</evidence>
<keyword evidence="3" id="KW-0285">Flavoprotein</keyword>
<comment type="caution">
    <text evidence="7">The sequence shown here is derived from an EMBL/GenBank/DDBJ whole genome shotgun (WGS) entry which is preliminary data.</text>
</comment>
<dbReference type="SUPFAM" id="SSF51679">
    <property type="entry name" value="Bacterial luciferase-like"/>
    <property type="match status" value="1"/>
</dbReference>
<dbReference type="InterPro" id="IPR006094">
    <property type="entry name" value="Oxid_FAD_bind_N"/>
</dbReference>
<keyword evidence="4" id="KW-0274">FAD</keyword>
<dbReference type="InterPro" id="IPR050416">
    <property type="entry name" value="FAD-linked_Oxidoreductase"/>
</dbReference>
<protein>
    <submittedName>
        <fullName evidence="7">Alkanesulfonate monooxygenase SsuD/methylene tetrahydromethanopterin reductase-like flavin-dependent oxidoreductase (Luciferase family)/FAD/FMN-containing dehydrogenase</fullName>
    </submittedName>
</protein>
<accession>A0ABT9QD59</accession>
<dbReference type="InterPro" id="IPR011251">
    <property type="entry name" value="Luciferase-like_dom"/>
</dbReference>
<feature type="domain" description="FAD-binding PCMH-type" evidence="6">
    <location>
        <begin position="349"/>
        <end position="520"/>
    </location>
</feature>
<proteinExistence type="inferred from homology"/>
<dbReference type="InterPro" id="IPR016166">
    <property type="entry name" value="FAD-bd_PCMH"/>
</dbReference>
<dbReference type="InterPro" id="IPR036661">
    <property type="entry name" value="Luciferase-like_sf"/>
</dbReference>
<evidence type="ECO:0000256" key="4">
    <source>
        <dbReference type="ARBA" id="ARBA00022827"/>
    </source>
</evidence>
<sequence>MPDYGHDLLFGTFITPSAHNPAQAVALAELTEAAGLDVAMFQDHPYNADFLDTYTLLTWVAAKTRRIHVSANVMNLPLRPPAVLGRATASLDLLSEGRFELGLGAGAFPDAVQGMGGRRMTTGQNIEALDEAIDIIRGVWNDREPGPLRHEGRHYSIPEMKRGPRPAHDIGVWLGAYQPRMLRLTGRKADGWLPTLEYIRTPGVTESNQIIDDAALAAGRDPSAIRRLLNLLRVGFSPAGRGYLQGPPKQWVEELLPLVLDHGFSAFLIGQDDPDVIRTFGEEVGPALREEVARERARAGADTGPKRPATVLARRHDTIDYDALPESLARKVVEPGDRAYDGVRHTYTRTGSPALVIRCENADDVVEALAYARGQNVQISVRSGGHGISGRSTNDGGVVIDLSKMNAVEVLDRETGRVRVEPGARWGHVARALAPYGLAMSSGDYGDVGVGGLATAAGIGYLTRKHGLTIDHVTAAEIVVADGRRLRVDAGHHPDLFWAIRGAGGNFGVVTAFELDAYEVGNVAYATIVADASETADFLVEWGRLVEAAPREITSFLSLFPARGGGAVTAQITLVYAGDDVEDAQNALSPFLGAGPVIDQQAQLVPYHLTVAPAENEHRGHGLADTRSGLIEHLTREAAEVVEAMMRSGDIMVVQFRSMGGAVSDVPGDAMAWSHRTQNFSVLAASAPSQVAGLDANWARLYPHLDGMYLSFETGTDPGRLLDAFPEPALTRLRELKAEWDPDEVFNRNFNITPAP</sequence>
<dbReference type="PANTHER" id="PTHR42973">
    <property type="entry name" value="BINDING OXIDOREDUCTASE, PUTATIVE (AFU_ORTHOLOGUE AFUA_1G17690)-RELATED"/>
    <property type="match status" value="1"/>
</dbReference>
<keyword evidence="5" id="KW-0560">Oxidoreductase</keyword>
<dbReference type="Gene3D" id="3.40.462.20">
    <property type="match status" value="1"/>
</dbReference>
<organism evidence="7 8">
    <name type="scientific">Streptosporangium lutulentum</name>
    <dbReference type="NCBI Taxonomy" id="1461250"/>
    <lineage>
        <taxon>Bacteria</taxon>
        <taxon>Bacillati</taxon>
        <taxon>Actinomycetota</taxon>
        <taxon>Actinomycetes</taxon>
        <taxon>Streptosporangiales</taxon>
        <taxon>Streptosporangiaceae</taxon>
        <taxon>Streptosporangium</taxon>
    </lineage>
</organism>